<evidence type="ECO:0000259" key="2">
    <source>
        <dbReference type="Pfam" id="PF17304"/>
    </source>
</evidence>
<dbReference type="AlphaFoldDB" id="A0A8J2T5E9"/>
<feature type="transmembrane region" description="Helical" evidence="1">
    <location>
        <begin position="123"/>
        <end position="141"/>
    </location>
</feature>
<sequence length="151" mass="16074">MSEHQEKFTHRADAEVRKAAEHLKKEEGVPKEKVDTWATQVSRGVHKAASTVTAGINGAVQGARSITAAVAAKTHSLASQSWQQVHNPVVLFNVLLGTGAVSSLLCGYAHYDTRYLKGKSDGAVLAIVGGATALVAADAVLSAKYYKKYRK</sequence>
<dbReference type="PANTHER" id="PTHR38402:SF1">
    <property type="entry name" value="MITOCHONDRIAL OUTER MEMBRANE PROTEIN OM14"/>
    <property type="match status" value="1"/>
</dbReference>
<gene>
    <name evidence="3" type="ORF">BN860_12838g</name>
</gene>
<protein>
    <submittedName>
        <fullName evidence="3">BN860_12838g1_1</fullName>
    </submittedName>
</protein>
<dbReference type="EMBL" id="HG316455">
    <property type="protein sequence ID" value="CDF88549.1"/>
    <property type="molecule type" value="Genomic_DNA"/>
</dbReference>
<dbReference type="Pfam" id="PF17304">
    <property type="entry name" value="OM14_C"/>
    <property type="match status" value="1"/>
</dbReference>
<name>A0A8J2T5E9_ZYGB2</name>
<dbReference type="PANTHER" id="PTHR38402">
    <property type="entry name" value="MITOCHONDRIAL OUTER MEMBRANE PROTEIN OM14"/>
    <property type="match status" value="1"/>
</dbReference>
<keyword evidence="1" id="KW-1133">Transmembrane helix</keyword>
<dbReference type="OrthoDB" id="4034431at2759"/>
<evidence type="ECO:0000313" key="4">
    <source>
        <dbReference type="Proteomes" id="UP000019375"/>
    </source>
</evidence>
<feature type="domain" description="Mitochondrial outer membrane protein OM14 C-terminal" evidence="2">
    <location>
        <begin position="86"/>
        <end position="150"/>
    </location>
</feature>
<dbReference type="GO" id="GO:0005741">
    <property type="term" value="C:mitochondrial outer membrane"/>
    <property type="evidence" value="ECO:0007669"/>
    <property type="project" value="InterPro"/>
</dbReference>
<evidence type="ECO:0000256" key="1">
    <source>
        <dbReference type="SAM" id="Phobius"/>
    </source>
</evidence>
<dbReference type="InterPro" id="IPR039454">
    <property type="entry name" value="OM14"/>
</dbReference>
<organism evidence="3 4">
    <name type="scientific">Zygosaccharomyces bailii (strain CLIB 213 / ATCC 58445 / CBS 680 / BCRC 21525 / NBRC 1098 / NCYC 1416 / NRRL Y-2227)</name>
    <dbReference type="NCBI Taxonomy" id="1333698"/>
    <lineage>
        <taxon>Eukaryota</taxon>
        <taxon>Fungi</taxon>
        <taxon>Dikarya</taxon>
        <taxon>Ascomycota</taxon>
        <taxon>Saccharomycotina</taxon>
        <taxon>Saccharomycetes</taxon>
        <taxon>Saccharomycetales</taxon>
        <taxon>Saccharomycetaceae</taxon>
        <taxon>Zygosaccharomyces</taxon>
    </lineage>
</organism>
<keyword evidence="1" id="KW-0472">Membrane</keyword>
<reference evidence="4" key="1">
    <citation type="journal article" date="2013" name="Genome Announc.">
        <title>Genome sequence of the food spoilage yeast Zygosaccharomyces bailii CLIB 213(T).</title>
        <authorList>
            <person name="Galeote V."/>
            <person name="Bigey F."/>
            <person name="Devillers H."/>
            <person name="Neuveglise C."/>
            <person name="Dequin S."/>
        </authorList>
    </citation>
    <scope>NUCLEOTIDE SEQUENCE [LARGE SCALE GENOMIC DNA]</scope>
    <source>
        <strain evidence="4">CLIB 213 / ATCC 58445 / CBS 680 / CCRC 21525 / NBRC 1098 / NCYC 1416 / NRRL Y-2227</strain>
    </source>
</reference>
<keyword evidence="4" id="KW-1185">Reference proteome</keyword>
<dbReference type="InterPro" id="IPR039453">
    <property type="entry name" value="OM14_C"/>
</dbReference>
<evidence type="ECO:0000313" key="3">
    <source>
        <dbReference type="EMBL" id="CDF88549.1"/>
    </source>
</evidence>
<dbReference type="GO" id="GO:1990593">
    <property type="term" value="F:nascent polypeptide-associated complex binding"/>
    <property type="evidence" value="ECO:0007669"/>
    <property type="project" value="InterPro"/>
</dbReference>
<dbReference type="GO" id="GO:0006626">
    <property type="term" value="P:protein targeting to mitochondrion"/>
    <property type="evidence" value="ECO:0007669"/>
    <property type="project" value="TreeGrafter"/>
</dbReference>
<dbReference type="Proteomes" id="UP000019375">
    <property type="component" value="Unassembled WGS sequence"/>
</dbReference>
<proteinExistence type="predicted"/>
<feature type="transmembrane region" description="Helical" evidence="1">
    <location>
        <begin position="89"/>
        <end position="111"/>
    </location>
</feature>
<accession>A0A8J2T5E9</accession>
<keyword evidence="1" id="KW-0812">Transmembrane</keyword>